<dbReference type="InterPro" id="IPR002514">
    <property type="entry name" value="Transposase_8"/>
</dbReference>
<dbReference type="AlphaFoldDB" id="A0A1S7LIM8"/>
<dbReference type="PANTHER" id="PTHR33215">
    <property type="entry name" value="PROTEIN DISTAL ANTENNA"/>
    <property type="match status" value="1"/>
</dbReference>
<dbReference type="GO" id="GO:0004803">
    <property type="term" value="F:transposase activity"/>
    <property type="evidence" value="ECO:0007669"/>
    <property type="project" value="InterPro"/>
</dbReference>
<reference evidence="2" key="1">
    <citation type="submission" date="2015-04" db="EMBL/GenBank/DDBJ databases">
        <authorList>
            <person name="Syromyatnikov M.Y."/>
            <person name="Popov V.N."/>
        </authorList>
    </citation>
    <scope>NUCLEOTIDE SEQUENCE</scope>
    <source>
        <strain evidence="2">MO-1</strain>
    </source>
</reference>
<dbReference type="InterPro" id="IPR009057">
    <property type="entry name" value="Homeodomain-like_sf"/>
</dbReference>
<proteinExistence type="predicted"/>
<sequence length="97" mass="11177">MSKRQLKRYTQEFKDRAVDLVNSTDQSVPEIAEQLDVNPKNLYNWRAQAAAKKAGGKSPEMVDLQKENKQLRKELAQLKEEQAILKKAAAYFAREIQ</sequence>
<protein>
    <submittedName>
        <fullName evidence="2">Putative transposase IS3/IS911 family protein</fullName>
    </submittedName>
</protein>
<accession>A0A1S7LIM8</accession>
<organism evidence="2">
    <name type="scientific">Magnetococcus massalia (strain MO-1)</name>
    <dbReference type="NCBI Taxonomy" id="451514"/>
    <lineage>
        <taxon>Bacteria</taxon>
        <taxon>Pseudomonadati</taxon>
        <taxon>Pseudomonadota</taxon>
        <taxon>Magnetococcia</taxon>
        <taxon>Magnetococcales</taxon>
        <taxon>Magnetococcaceae</taxon>
        <taxon>Magnetococcus</taxon>
    </lineage>
</organism>
<dbReference type="SUPFAM" id="SSF46689">
    <property type="entry name" value="Homeodomain-like"/>
    <property type="match status" value="1"/>
</dbReference>
<evidence type="ECO:0000313" key="2">
    <source>
        <dbReference type="EMBL" id="CRH05949.1"/>
    </source>
</evidence>
<dbReference type="EMBL" id="LO017727">
    <property type="protein sequence ID" value="CRH05949.1"/>
    <property type="molecule type" value="Genomic_DNA"/>
</dbReference>
<dbReference type="InterPro" id="IPR051839">
    <property type="entry name" value="RD_transcriptional_regulator"/>
</dbReference>
<dbReference type="GO" id="GO:0003677">
    <property type="term" value="F:DNA binding"/>
    <property type="evidence" value="ECO:0007669"/>
    <property type="project" value="InterPro"/>
</dbReference>
<keyword evidence="1" id="KW-0175">Coiled coil</keyword>
<feature type="coiled-coil region" evidence="1">
    <location>
        <begin position="61"/>
        <end position="88"/>
    </location>
</feature>
<dbReference type="Pfam" id="PF01527">
    <property type="entry name" value="HTH_Tnp_1"/>
    <property type="match status" value="1"/>
</dbReference>
<name>A0A1S7LIM8_MAGMO</name>
<gene>
    <name evidence="2" type="ORF">MAGMO_1771</name>
</gene>
<dbReference type="PANTHER" id="PTHR33215:SF13">
    <property type="entry name" value="PROTEIN DISTAL ANTENNA"/>
    <property type="match status" value="1"/>
</dbReference>
<dbReference type="Gene3D" id="1.10.10.60">
    <property type="entry name" value="Homeodomain-like"/>
    <property type="match status" value="1"/>
</dbReference>
<dbReference type="GO" id="GO:0006313">
    <property type="term" value="P:DNA transposition"/>
    <property type="evidence" value="ECO:0007669"/>
    <property type="project" value="InterPro"/>
</dbReference>
<evidence type="ECO:0000256" key="1">
    <source>
        <dbReference type="SAM" id="Coils"/>
    </source>
</evidence>